<evidence type="ECO:0000313" key="2">
    <source>
        <dbReference type="EMBL" id="KIN96973.1"/>
    </source>
</evidence>
<dbReference type="STRING" id="870435.A0A0C3NNU5"/>
<evidence type="ECO:0000256" key="1">
    <source>
        <dbReference type="SAM" id="MobiDB-lite"/>
    </source>
</evidence>
<dbReference type="HOGENOM" id="CLU_128345_0_0_1"/>
<protein>
    <submittedName>
        <fullName evidence="2">Uncharacterized protein</fullName>
    </submittedName>
</protein>
<name>A0A0C3NNU5_PISTI</name>
<organism evidence="2 3">
    <name type="scientific">Pisolithus tinctorius Marx 270</name>
    <dbReference type="NCBI Taxonomy" id="870435"/>
    <lineage>
        <taxon>Eukaryota</taxon>
        <taxon>Fungi</taxon>
        <taxon>Dikarya</taxon>
        <taxon>Basidiomycota</taxon>
        <taxon>Agaricomycotina</taxon>
        <taxon>Agaricomycetes</taxon>
        <taxon>Agaricomycetidae</taxon>
        <taxon>Boletales</taxon>
        <taxon>Sclerodermatineae</taxon>
        <taxon>Pisolithaceae</taxon>
        <taxon>Pisolithus</taxon>
    </lineage>
</organism>
<feature type="compositionally biased region" description="Polar residues" evidence="1">
    <location>
        <begin position="95"/>
        <end position="104"/>
    </location>
</feature>
<dbReference type="EMBL" id="KN832036">
    <property type="protein sequence ID" value="KIN96973.1"/>
    <property type="molecule type" value="Genomic_DNA"/>
</dbReference>
<feature type="region of interest" description="Disordered" evidence="1">
    <location>
        <begin position="72"/>
        <end position="105"/>
    </location>
</feature>
<feature type="non-terminal residue" evidence="2">
    <location>
        <position position="152"/>
    </location>
</feature>
<evidence type="ECO:0000313" key="3">
    <source>
        <dbReference type="Proteomes" id="UP000054217"/>
    </source>
</evidence>
<dbReference type="InParanoid" id="A0A0C3NNU5"/>
<gene>
    <name evidence="2" type="ORF">M404DRAFT_1006383</name>
</gene>
<sequence>MAPEWFKALCCIRQPPYPSDDAVDPQVPAPIGVAQPPASTDPVLVLTEVPVEGSGSLSANIGDVRADTVVENTRARSLGPSPSPGDTNIPVPASLQGSPSNSTGALAPALIEAQPTVPCAPEESTDTPVPAHTEEVAAGKRCTCCSLLTGQV</sequence>
<dbReference type="AlphaFoldDB" id="A0A0C3NNU5"/>
<keyword evidence="3" id="KW-1185">Reference proteome</keyword>
<reference evidence="3" key="2">
    <citation type="submission" date="2015-01" db="EMBL/GenBank/DDBJ databases">
        <title>Evolutionary Origins and Diversification of the Mycorrhizal Mutualists.</title>
        <authorList>
            <consortium name="DOE Joint Genome Institute"/>
            <consortium name="Mycorrhizal Genomics Consortium"/>
            <person name="Kohler A."/>
            <person name="Kuo A."/>
            <person name="Nagy L.G."/>
            <person name="Floudas D."/>
            <person name="Copeland A."/>
            <person name="Barry K.W."/>
            <person name="Cichocki N."/>
            <person name="Veneault-Fourrey C."/>
            <person name="LaButti K."/>
            <person name="Lindquist E.A."/>
            <person name="Lipzen A."/>
            <person name="Lundell T."/>
            <person name="Morin E."/>
            <person name="Murat C."/>
            <person name="Riley R."/>
            <person name="Ohm R."/>
            <person name="Sun H."/>
            <person name="Tunlid A."/>
            <person name="Henrissat B."/>
            <person name="Grigoriev I.V."/>
            <person name="Hibbett D.S."/>
            <person name="Martin F."/>
        </authorList>
    </citation>
    <scope>NUCLEOTIDE SEQUENCE [LARGE SCALE GENOMIC DNA]</scope>
    <source>
        <strain evidence="3">Marx 270</strain>
    </source>
</reference>
<dbReference type="Proteomes" id="UP000054217">
    <property type="component" value="Unassembled WGS sequence"/>
</dbReference>
<dbReference type="OrthoDB" id="2702193at2759"/>
<reference evidence="2 3" key="1">
    <citation type="submission" date="2014-04" db="EMBL/GenBank/DDBJ databases">
        <authorList>
            <consortium name="DOE Joint Genome Institute"/>
            <person name="Kuo A."/>
            <person name="Kohler A."/>
            <person name="Costa M.D."/>
            <person name="Nagy L.G."/>
            <person name="Floudas D."/>
            <person name="Copeland A."/>
            <person name="Barry K.W."/>
            <person name="Cichocki N."/>
            <person name="Veneault-Fourrey C."/>
            <person name="LaButti K."/>
            <person name="Lindquist E.A."/>
            <person name="Lipzen A."/>
            <person name="Lundell T."/>
            <person name="Morin E."/>
            <person name="Murat C."/>
            <person name="Sun H."/>
            <person name="Tunlid A."/>
            <person name="Henrissat B."/>
            <person name="Grigoriev I.V."/>
            <person name="Hibbett D.S."/>
            <person name="Martin F."/>
            <person name="Nordberg H.P."/>
            <person name="Cantor M.N."/>
            <person name="Hua S.X."/>
        </authorList>
    </citation>
    <scope>NUCLEOTIDE SEQUENCE [LARGE SCALE GENOMIC DNA]</scope>
    <source>
        <strain evidence="2 3">Marx 270</strain>
    </source>
</reference>
<proteinExistence type="predicted"/>
<accession>A0A0C3NNU5</accession>